<evidence type="ECO:0000313" key="2">
    <source>
        <dbReference type="EMBL" id="GAA4470460.1"/>
    </source>
</evidence>
<dbReference type="EMBL" id="BAABHD010000084">
    <property type="protein sequence ID" value="GAA4470460.1"/>
    <property type="molecule type" value="Genomic_DNA"/>
</dbReference>
<comment type="caution">
    <text evidence="2">The sequence shown here is derived from an EMBL/GenBank/DDBJ whole genome shotgun (WGS) entry which is preliminary data.</text>
</comment>
<organism evidence="2 3">
    <name type="scientific">Nibrella saemangeumensis</name>
    <dbReference type="NCBI Taxonomy" id="1084526"/>
    <lineage>
        <taxon>Bacteria</taxon>
        <taxon>Pseudomonadati</taxon>
        <taxon>Bacteroidota</taxon>
        <taxon>Cytophagia</taxon>
        <taxon>Cytophagales</taxon>
        <taxon>Spirosomataceae</taxon>
        <taxon>Nibrella</taxon>
    </lineage>
</organism>
<name>A0ABP8NPD7_9BACT</name>
<evidence type="ECO:0000313" key="3">
    <source>
        <dbReference type="Proteomes" id="UP001501175"/>
    </source>
</evidence>
<feature type="region of interest" description="Disordered" evidence="1">
    <location>
        <begin position="111"/>
        <end position="143"/>
    </location>
</feature>
<reference evidence="3" key="1">
    <citation type="journal article" date="2019" name="Int. J. Syst. Evol. Microbiol.">
        <title>The Global Catalogue of Microorganisms (GCM) 10K type strain sequencing project: providing services to taxonomists for standard genome sequencing and annotation.</title>
        <authorList>
            <consortium name="The Broad Institute Genomics Platform"/>
            <consortium name="The Broad Institute Genome Sequencing Center for Infectious Disease"/>
            <person name="Wu L."/>
            <person name="Ma J."/>
        </authorList>
    </citation>
    <scope>NUCLEOTIDE SEQUENCE [LARGE SCALE GENOMIC DNA]</scope>
    <source>
        <strain evidence="3">JCM 17927</strain>
    </source>
</reference>
<keyword evidence="3" id="KW-1185">Reference proteome</keyword>
<dbReference type="Proteomes" id="UP001501175">
    <property type="component" value="Unassembled WGS sequence"/>
</dbReference>
<sequence>MRYTQRTTVKFRQGYPATTVYFRICKYTKQWYCSPERRGNYSPIGAELLRLERAARKLSCLVFFRQCPETKQYFTTRDPNQRWSDEGRRICEQREKEKKAVLWQRYKDRPEVRAKRKEQDRMRNGTERRKASQRTWREAKKSS</sequence>
<gene>
    <name evidence="2" type="ORF">GCM10023189_59090</name>
</gene>
<protein>
    <submittedName>
        <fullName evidence="2">Uncharacterized protein</fullName>
    </submittedName>
</protein>
<proteinExistence type="predicted"/>
<evidence type="ECO:0000256" key="1">
    <source>
        <dbReference type="SAM" id="MobiDB-lite"/>
    </source>
</evidence>
<accession>A0ABP8NPD7</accession>